<dbReference type="GO" id="GO:1990811">
    <property type="term" value="C:MWP complex"/>
    <property type="evidence" value="ECO:0007669"/>
    <property type="project" value="TreeGrafter"/>
</dbReference>
<dbReference type="InterPro" id="IPR052778">
    <property type="entry name" value="Centrosome-WD_assoc"/>
</dbReference>
<sequence>MGWSNDSQYVFTRDDTMPTVLWIWDISQLQLAAILVQKESIKAAAWDPTSCHLAVCTGNHHLYMWTPSGAYCVSVPLPQFNITYLKWNSDGTCLLLKEGIILHCSRAYLARFQRL</sequence>
<name>A0AAW1J8Y0_SAPOF</name>
<accession>A0AAW1J8Y0</accession>
<keyword evidence="2" id="KW-1185">Reference proteome</keyword>
<dbReference type="PANTHER" id="PTHR16220">
    <property type="entry name" value="WD REPEAT PROTEIN 8-RELATED"/>
    <property type="match status" value="1"/>
</dbReference>
<gene>
    <name evidence="1" type="ORF">RND81_08G167600</name>
</gene>
<dbReference type="InterPro" id="IPR015943">
    <property type="entry name" value="WD40/YVTN_repeat-like_dom_sf"/>
</dbReference>
<dbReference type="GO" id="GO:0005815">
    <property type="term" value="C:microtubule organizing center"/>
    <property type="evidence" value="ECO:0007669"/>
    <property type="project" value="TreeGrafter"/>
</dbReference>
<dbReference type="EMBL" id="JBDFQZ010000008">
    <property type="protein sequence ID" value="KAK9699328.1"/>
    <property type="molecule type" value="Genomic_DNA"/>
</dbReference>
<proteinExistence type="predicted"/>
<dbReference type="SUPFAM" id="SSF69322">
    <property type="entry name" value="Tricorn protease domain 2"/>
    <property type="match status" value="1"/>
</dbReference>
<evidence type="ECO:0000313" key="1">
    <source>
        <dbReference type="EMBL" id="KAK9699328.1"/>
    </source>
</evidence>
<comment type="caution">
    <text evidence="1">The sequence shown here is derived from an EMBL/GenBank/DDBJ whole genome shotgun (WGS) entry which is preliminary data.</text>
</comment>
<dbReference type="Proteomes" id="UP001443914">
    <property type="component" value="Unassembled WGS sequence"/>
</dbReference>
<dbReference type="AlphaFoldDB" id="A0AAW1J8Y0"/>
<evidence type="ECO:0000313" key="2">
    <source>
        <dbReference type="Proteomes" id="UP001443914"/>
    </source>
</evidence>
<organism evidence="1 2">
    <name type="scientific">Saponaria officinalis</name>
    <name type="common">Common soapwort</name>
    <name type="synonym">Lychnis saponaria</name>
    <dbReference type="NCBI Taxonomy" id="3572"/>
    <lineage>
        <taxon>Eukaryota</taxon>
        <taxon>Viridiplantae</taxon>
        <taxon>Streptophyta</taxon>
        <taxon>Embryophyta</taxon>
        <taxon>Tracheophyta</taxon>
        <taxon>Spermatophyta</taxon>
        <taxon>Magnoliopsida</taxon>
        <taxon>eudicotyledons</taxon>
        <taxon>Gunneridae</taxon>
        <taxon>Pentapetalae</taxon>
        <taxon>Caryophyllales</taxon>
        <taxon>Caryophyllaceae</taxon>
        <taxon>Caryophylleae</taxon>
        <taxon>Saponaria</taxon>
    </lineage>
</organism>
<reference evidence="1" key="1">
    <citation type="submission" date="2024-03" db="EMBL/GenBank/DDBJ databases">
        <title>WGS assembly of Saponaria officinalis var. Norfolk2.</title>
        <authorList>
            <person name="Jenkins J."/>
            <person name="Shu S."/>
            <person name="Grimwood J."/>
            <person name="Barry K."/>
            <person name="Goodstein D."/>
            <person name="Schmutz J."/>
            <person name="Leebens-Mack J."/>
            <person name="Osbourn A."/>
        </authorList>
    </citation>
    <scope>NUCLEOTIDE SEQUENCE [LARGE SCALE GENOMIC DNA]</scope>
    <source>
        <strain evidence="1">JIC</strain>
    </source>
</reference>
<protein>
    <submittedName>
        <fullName evidence="1">Uncharacterized protein</fullName>
    </submittedName>
</protein>
<dbReference type="PANTHER" id="PTHR16220:SF0">
    <property type="entry name" value="WD REPEAT-CONTAINING PROTEIN WRAP73"/>
    <property type="match status" value="1"/>
</dbReference>
<dbReference type="Gene3D" id="2.130.10.10">
    <property type="entry name" value="YVTN repeat-like/Quinoprotein amine dehydrogenase"/>
    <property type="match status" value="1"/>
</dbReference>